<sequence>MAKKKSWFNIVQRIFGGLKIKRLASLTSPSSLNERTLGEAGEEQIKHALAVAHATTAAAEAAVTTALIAVAVVQFTPQHNHQCVNEVEEFSVIRVQGEAPQSNHHCVREIHEFAATRIQSAFQGYLVSLKKIDTRNQRRWDDSVLSKEESVALFMSRKETMLKRERIKE</sequence>
<dbReference type="Gramene" id="QL04p012356:mrna">
    <property type="protein sequence ID" value="QL04p012356:mrna"/>
    <property type="gene ID" value="QL04p012356"/>
</dbReference>
<dbReference type="EnsemblPlants" id="QL04p012356:mrna">
    <property type="protein sequence ID" value="QL04p012356:mrna"/>
    <property type="gene ID" value="QL04p012356"/>
</dbReference>
<dbReference type="Proteomes" id="UP000594261">
    <property type="component" value="Chromosome 4"/>
</dbReference>
<accession>A0A7N2LD28</accession>
<organism evidence="1 2">
    <name type="scientific">Quercus lobata</name>
    <name type="common">Valley oak</name>
    <dbReference type="NCBI Taxonomy" id="97700"/>
    <lineage>
        <taxon>Eukaryota</taxon>
        <taxon>Viridiplantae</taxon>
        <taxon>Streptophyta</taxon>
        <taxon>Embryophyta</taxon>
        <taxon>Tracheophyta</taxon>
        <taxon>Spermatophyta</taxon>
        <taxon>Magnoliopsida</taxon>
        <taxon>eudicotyledons</taxon>
        <taxon>Gunneridae</taxon>
        <taxon>Pentapetalae</taxon>
        <taxon>rosids</taxon>
        <taxon>fabids</taxon>
        <taxon>Fagales</taxon>
        <taxon>Fagaceae</taxon>
        <taxon>Quercus</taxon>
    </lineage>
</organism>
<reference evidence="1 2" key="1">
    <citation type="journal article" date="2016" name="G3 (Bethesda)">
        <title>First Draft Assembly and Annotation of the Genome of a California Endemic Oak Quercus lobata Nee (Fagaceae).</title>
        <authorList>
            <person name="Sork V.L."/>
            <person name="Fitz-Gibbon S.T."/>
            <person name="Puiu D."/>
            <person name="Crepeau M."/>
            <person name="Gugger P.F."/>
            <person name="Sherman R."/>
            <person name="Stevens K."/>
            <person name="Langley C.H."/>
            <person name="Pellegrini M."/>
            <person name="Salzberg S.L."/>
        </authorList>
    </citation>
    <scope>NUCLEOTIDE SEQUENCE [LARGE SCALE GENOMIC DNA]</scope>
    <source>
        <strain evidence="1 2">cv. SW786</strain>
    </source>
</reference>
<evidence type="ECO:0000313" key="1">
    <source>
        <dbReference type="EnsemblPlants" id="QL04p012356:mrna"/>
    </source>
</evidence>
<dbReference type="OMA" id="FIWGTHS"/>
<dbReference type="EMBL" id="LRBV02000004">
    <property type="status" value="NOT_ANNOTATED_CDS"/>
    <property type="molecule type" value="Genomic_DNA"/>
</dbReference>
<evidence type="ECO:0000313" key="2">
    <source>
        <dbReference type="Proteomes" id="UP000594261"/>
    </source>
</evidence>
<dbReference type="InParanoid" id="A0A7N2LD28"/>
<dbReference type="AlphaFoldDB" id="A0A7N2LD28"/>
<protein>
    <submittedName>
        <fullName evidence="1">Uncharacterized protein</fullName>
    </submittedName>
</protein>
<proteinExistence type="predicted"/>
<dbReference type="PROSITE" id="PS50096">
    <property type="entry name" value="IQ"/>
    <property type="match status" value="1"/>
</dbReference>
<name>A0A7N2LD28_QUELO</name>
<reference evidence="1" key="2">
    <citation type="submission" date="2021-01" db="UniProtKB">
        <authorList>
            <consortium name="EnsemblPlants"/>
        </authorList>
    </citation>
    <scope>IDENTIFICATION</scope>
</reference>
<keyword evidence="2" id="KW-1185">Reference proteome</keyword>